<evidence type="ECO:0000313" key="1">
    <source>
        <dbReference type="EMBL" id="ETJ33002.1"/>
    </source>
</evidence>
<comment type="caution">
    <text evidence="1">The sequence shown here is derived from an EMBL/GenBank/DDBJ whole genome shotgun (WGS) entry which is preliminary data.</text>
</comment>
<feature type="non-terminal residue" evidence="1">
    <location>
        <position position="43"/>
    </location>
</feature>
<organism evidence="1">
    <name type="scientific">human gut metagenome</name>
    <dbReference type="NCBI Taxonomy" id="408170"/>
    <lineage>
        <taxon>unclassified sequences</taxon>
        <taxon>metagenomes</taxon>
        <taxon>organismal metagenomes</taxon>
    </lineage>
</organism>
<gene>
    <name evidence="1" type="ORF">Q604_UNBC12553G0001</name>
</gene>
<dbReference type="AlphaFoldDB" id="W1XRZ7"/>
<reference evidence="1" key="1">
    <citation type="submission" date="2013-12" db="EMBL/GenBank/DDBJ databases">
        <title>A Varibaculum cambriense genome reconstructed from a premature infant gut community with otherwise low bacterial novelty that shifts toward anaerobic metabolism during the third week of life.</title>
        <authorList>
            <person name="Brown C.T."/>
            <person name="Sharon I."/>
            <person name="Thomas B.C."/>
            <person name="Castelle C.J."/>
            <person name="Morowitz M.J."/>
            <person name="Banfield J.F."/>
        </authorList>
    </citation>
    <scope>NUCLEOTIDE SEQUENCE</scope>
</reference>
<name>W1XRZ7_9ZZZZ</name>
<proteinExistence type="predicted"/>
<protein>
    <submittedName>
        <fullName evidence="1">Uncharacterized protein</fullName>
    </submittedName>
</protein>
<dbReference type="EMBL" id="AZMM01012553">
    <property type="protein sequence ID" value="ETJ33002.1"/>
    <property type="molecule type" value="Genomic_DNA"/>
</dbReference>
<accession>W1XRZ7</accession>
<sequence>MKVYDSNNLRNIAILGIFSVNSSDFSVPTCIGFVASITITAAA</sequence>